<protein>
    <recommendedName>
        <fullName evidence="3">Fimbrial protein</fullName>
    </recommendedName>
</protein>
<organism evidence="1 2">
    <name type="scientific">Raoultella lignicola</name>
    <dbReference type="NCBI Taxonomy" id="3040939"/>
    <lineage>
        <taxon>Bacteria</taxon>
        <taxon>Pseudomonadati</taxon>
        <taxon>Pseudomonadota</taxon>
        <taxon>Gammaproteobacteria</taxon>
        <taxon>Enterobacterales</taxon>
        <taxon>Enterobacteriaceae</taxon>
        <taxon>Klebsiella/Raoultella group</taxon>
        <taxon>Raoultella</taxon>
    </lineage>
</organism>
<keyword evidence="2" id="KW-1185">Reference proteome</keyword>
<dbReference type="InterPro" id="IPR036937">
    <property type="entry name" value="Adhesion_dom_fimbrial_sf"/>
</dbReference>
<reference evidence="1 2" key="1">
    <citation type="submission" date="2024-04" db="EMBL/GenBank/DDBJ databases">
        <title>Two novel Raoultella species associated with bleeding cankers of broadleaf hosts, Raoultella scottia sp. nov. and Raoultella lignicola sp. nov.</title>
        <authorList>
            <person name="Brady C.L."/>
        </authorList>
    </citation>
    <scope>NUCLEOTIDE SEQUENCE [LARGE SCALE GENOMIC DNA]</scope>
    <source>
        <strain evidence="1 2">TW_WC1a.1</strain>
    </source>
</reference>
<name>A0ABU9FAC2_9ENTR</name>
<evidence type="ECO:0000313" key="2">
    <source>
        <dbReference type="Proteomes" id="UP001312893"/>
    </source>
</evidence>
<comment type="caution">
    <text evidence="1">The sequence shown here is derived from an EMBL/GenBank/DDBJ whole genome shotgun (WGS) entry which is preliminary data.</text>
</comment>
<sequence length="251" mass="27214">MIDKHVILSNLSVSWDTIDSGAGYPTSIHPYDEGFRYYGPALQGRDYDDSTETNYKDYWDTDFSAGRTMIPIEPEDTWVTLAEKYGSVAGAKGAGTYIHYTPSSYYALVRSCTVVTRSVIATTYLDSDVKFDPLSCSNIPQVPDPAQCDLELVGSNTIDHGTLLDTEVNGHTKTTTITLRCTKPAAVEFRLLDQPVALGSGITSTVTIEGSESPVIDVNDFKNITIASRLSALNPVAGPFKGNVVLIANVK</sequence>
<dbReference type="RefSeq" id="WP_331851300.1">
    <property type="nucleotide sequence ID" value="NZ_JARXNK020000104.1"/>
</dbReference>
<proteinExistence type="predicted"/>
<dbReference type="Gene3D" id="2.60.40.1090">
    <property type="entry name" value="Fimbrial-type adhesion domain"/>
    <property type="match status" value="1"/>
</dbReference>
<evidence type="ECO:0000313" key="1">
    <source>
        <dbReference type="EMBL" id="MEL0553200.1"/>
    </source>
</evidence>
<accession>A0ABU9FAC2</accession>
<dbReference type="EMBL" id="JARXNK020000104">
    <property type="protein sequence ID" value="MEL0553200.1"/>
    <property type="molecule type" value="Genomic_DNA"/>
</dbReference>
<gene>
    <name evidence="1" type="ORF">QFI96_015995</name>
</gene>
<evidence type="ECO:0008006" key="3">
    <source>
        <dbReference type="Google" id="ProtNLM"/>
    </source>
</evidence>
<dbReference type="Proteomes" id="UP001312893">
    <property type="component" value="Unassembled WGS sequence"/>
</dbReference>